<comment type="caution">
    <text evidence="6">The sequence shown here is derived from an EMBL/GenBank/DDBJ whole genome shotgun (WGS) entry which is preliminary data.</text>
</comment>
<keyword evidence="7" id="KW-1185">Reference proteome</keyword>
<proteinExistence type="inferred from homology"/>
<dbReference type="SUPFAM" id="SSF52540">
    <property type="entry name" value="P-loop containing nucleoside triphosphate hydrolases"/>
    <property type="match status" value="1"/>
</dbReference>
<evidence type="ECO:0000313" key="7">
    <source>
        <dbReference type="Proteomes" id="UP000830375"/>
    </source>
</evidence>
<dbReference type="InterPro" id="IPR027417">
    <property type="entry name" value="P-loop_NTPase"/>
</dbReference>
<keyword evidence="4" id="KW-0812">Transmembrane</keyword>
<evidence type="ECO:0000259" key="5">
    <source>
        <dbReference type="PROSITE" id="PS51720"/>
    </source>
</evidence>
<gene>
    <name evidence="6" type="ORF">H4Q32_020658</name>
</gene>
<reference evidence="6 7" key="1">
    <citation type="submission" date="2022-01" db="EMBL/GenBank/DDBJ databases">
        <title>A high-quality chromosome-level genome assembly of rohu carp, Labeo rohita.</title>
        <authorList>
            <person name="Arick M.A. II"/>
            <person name="Hsu C.-Y."/>
            <person name="Magbanua Z."/>
            <person name="Pechanova O."/>
            <person name="Grover C."/>
            <person name="Miller E."/>
            <person name="Thrash A."/>
            <person name="Ezzel L."/>
            <person name="Alam S."/>
            <person name="Benzie J."/>
            <person name="Hamilton M."/>
            <person name="Karsi A."/>
            <person name="Lawrence M.L."/>
            <person name="Peterson D.G."/>
        </authorList>
    </citation>
    <scope>NUCLEOTIDE SEQUENCE [LARGE SCALE GENOMIC DNA]</scope>
    <source>
        <strain evidence="7">BAU-BD-2019</strain>
        <tissue evidence="6">Blood</tissue>
    </source>
</reference>
<evidence type="ECO:0000256" key="1">
    <source>
        <dbReference type="ARBA" id="ARBA00008535"/>
    </source>
</evidence>
<evidence type="ECO:0000256" key="4">
    <source>
        <dbReference type="SAM" id="Phobius"/>
    </source>
</evidence>
<comment type="similarity">
    <text evidence="1">Belongs to the TRAFAC class TrmE-Era-EngA-EngB-Septin-like GTPase superfamily. AIG1/Toc34/Toc159-like paraseptin GTPase family. IAN subfamily.</text>
</comment>
<dbReference type="CDD" id="cd01852">
    <property type="entry name" value="AIG1"/>
    <property type="match status" value="1"/>
</dbReference>
<dbReference type="Proteomes" id="UP000830375">
    <property type="component" value="Unassembled WGS sequence"/>
</dbReference>
<dbReference type="PROSITE" id="PS51720">
    <property type="entry name" value="G_AIG1"/>
    <property type="match status" value="1"/>
</dbReference>
<organism evidence="6 7">
    <name type="scientific">Labeo rohita</name>
    <name type="common">Indian major carp</name>
    <name type="synonym">Cyprinus rohita</name>
    <dbReference type="NCBI Taxonomy" id="84645"/>
    <lineage>
        <taxon>Eukaryota</taxon>
        <taxon>Metazoa</taxon>
        <taxon>Chordata</taxon>
        <taxon>Craniata</taxon>
        <taxon>Vertebrata</taxon>
        <taxon>Euteleostomi</taxon>
        <taxon>Actinopterygii</taxon>
        <taxon>Neopterygii</taxon>
        <taxon>Teleostei</taxon>
        <taxon>Ostariophysi</taxon>
        <taxon>Cypriniformes</taxon>
        <taxon>Cyprinidae</taxon>
        <taxon>Labeoninae</taxon>
        <taxon>Labeonini</taxon>
        <taxon>Labeo</taxon>
    </lineage>
</organism>
<evidence type="ECO:0000256" key="3">
    <source>
        <dbReference type="ARBA" id="ARBA00023134"/>
    </source>
</evidence>
<keyword evidence="3" id="KW-0342">GTP-binding</keyword>
<keyword evidence="2" id="KW-0547">Nucleotide-binding</keyword>
<evidence type="ECO:0000313" key="6">
    <source>
        <dbReference type="EMBL" id="KAI2656680.1"/>
    </source>
</evidence>
<dbReference type="EMBL" id="JACTAM010000014">
    <property type="protein sequence ID" value="KAI2656680.1"/>
    <property type="molecule type" value="Genomic_DNA"/>
</dbReference>
<dbReference type="PANTHER" id="PTHR10903">
    <property type="entry name" value="GTPASE, IMAP FAMILY MEMBER-RELATED"/>
    <property type="match status" value="1"/>
</dbReference>
<dbReference type="Gene3D" id="3.40.50.300">
    <property type="entry name" value="P-loop containing nucleotide triphosphate hydrolases"/>
    <property type="match status" value="1"/>
</dbReference>
<feature type="transmembrane region" description="Helical" evidence="4">
    <location>
        <begin position="239"/>
        <end position="271"/>
    </location>
</feature>
<keyword evidence="4" id="KW-0472">Membrane</keyword>
<dbReference type="InterPro" id="IPR045058">
    <property type="entry name" value="GIMA/IAN/Toc"/>
</dbReference>
<dbReference type="Pfam" id="PF04548">
    <property type="entry name" value="AIG1"/>
    <property type="match status" value="1"/>
</dbReference>
<sequence>MTQAGFRLHDYGRWSGGNDALLHEQNKHLRIVVVGKTRAGKSSTGNTILGEEHFKKGFGPQSVTKTCERGEVVSGDRNISVIDTPGMFDTQMPKEELRAEIEKCMYMSLPGPHAFLLVIRLDVGFTDEERNPAKWMQENFGEDAVHYTVILFTQADHPTGKSLDEYINSSVDLRALVDSCGGRYHSFNNEDMGNRSQVTGLLEKIEKMVEENKGQQYMNEIYEQAQIQCEDFKDMGKTMLIAIGAGAVLPVAMSAGGVTALTGIGAVLATVKEKLGL</sequence>
<dbReference type="PANTHER" id="PTHR10903:SF188">
    <property type="entry name" value="GTPASE IMAP FAMILY MEMBER 2-LIKE-RELATED"/>
    <property type="match status" value="1"/>
</dbReference>
<accession>A0ABQ8M1B3</accession>
<protein>
    <submittedName>
        <fullName evidence="6">GTPase IMAP family member 7</fullName>
    </submittedName>
</protein>
<name>A0ABQ8M1B3_LABRO</name>
<dbReference type="InterPro" id="IPR006703">
    <property type="entry name" value="G_AIG1"/>
</dbReference>
<evidence type="ECO:0000256" key="2">
    <source>
        <dbReference type="ARBA" id="ARBA00022741"/>
    </source>
</evidence>
<feature type="domain" description="AIG1-type G" evidence="5">
    <location>
        <begin position="26"/>
        <end position="226"/>
    </location>
</feature>
<keyword evidence="4" id="KW-1133">Transmembrane helix</keyword>